<evidence type="ECO:0000256" key="1">
    <source>
        <dbReference type="ARBA" id="ARBA00004571"/>
    </source>
</evidence>
<dbReference type="RefSeq" id="WP_264514133.1">
    <property type="nucleotide sequence ID" value="NZ_JAPDDR010000006.1"/>
</dbReference>
<evidence type="ECO:0000256" key="8">
    <source>
        <dbReference type="ARBA" id="ARBA00023170"/>
    </source>
</evidence>
<gene>
    <name evidence="15" type="ORF">OJ996_13505</name>
</gene>
<keyword evidence="8 15" id="KW-0675">Receptor</keyword>
<evidence type="ECO:0000313" key="15">
    <source>
        <dbReference type="EMBL" id="MCW1914599.1"/>
    </source>
</evidence>
<feature type="domain" description="TonB-dependent receptor-like beta-barrel" evidence="13">
    <location>
        <begin position="359"/>
        <end position="620"/>
    </location>
</feature>
<keyword evidence="7 10" id="KW-0472">Membrane</keyword>
<keyword evidence="3 10" id="KW-1134">Transmembrane beta strand</keyword>
<dbReference type="PROSITE" id="PS52016">
    <property type="entry name" value="TONB_DEPENDENT_REC_3"/>
    <property type="match status" value="1"/>
</dbReference>
<protein>
    <submittedName>
        <fullName evidence="15">TonB-dependent receptor</fullName>
    </submittedName>
</protein>
<dbReference type="PANTHER" id="PTHR30069">
    <property type="entry name" value="TONB-DEPENDENT OUTER MEMBRANE RECEPTOR"/>
    <property type="match status" value="1"/>
</dbReference>
<reference evidence="15" key="1">
    <citation type="submission" date="2022-10" db="EMBL/GenBank/DDBJ databases">
        <title>Luteolibacter sp. GHJ8, whole genome shotgun sequencing project.</title>
        <authorList>
            <person name="Zhao G."/>
            <person name="Shen L."/>
        </authorList>
    </citation>
    <scope>NUCLEOTIDE SEQUENCE</scope>
    <source>
        <strain evidence="15">GHJ8</strain>
    </source>
</reference>
<keyword evidence="9 10" id="KW-0998">Cell outer membrane</keyword>
<keyword evidence="6 11" id="KW-0798">TonB box</keyword>
<evidence type="ECO:0000256" key="11">
    <source>
        <dbReference type="RuleBase" id="RU003357"/>
    </source>
</evidence>
<evidence type="ECO:0000256" key="4">
    <source>
        <dbReference type="ARBA" id="ARBA00022692"/>
    </source>
</evidence>
<feature type="domain" description="TonB-dependent receptor plug" evidence="14">
    <location>
        <begin position="34"/>
        <end position="131"/>
    </location>
</feature>
<comment type="similarity">
    <text evidence="10 11">Belongs to the TonB-dependent receptor family.</text>
</comment>
<dbReference type="InterPro" id="IPR039426">
    <property type="entry name" value="TonB-dep_rcpt-like"/>
</dbReference>
<evidence type="ECO:0000256" key="2">
    <source>
        <dbReference type="ARBA" id="ARBA00022448"/>
    </source>
</evidence>
<dbReference type="Pfam" id="PF07715">
    <property type="entry name" value="Plug"/>
    <property type="match status" value="1"/>
</dbReference>
<keyword evidence="2 10" id="KW-0813">Transport</keyword>
<evidence type="ECO:0000313" key="16">
    <source>
        <dbReference type="Proteomes" id="UP001165653"/>
    </source>
</evidence>
<proteinExistence type="inferred from homology"/>
<evidence type="ECO:0000256" key="12">
    <source>
        <dbReference type="SAM" id="SignalP"/>
    </source>
</evidence>
<evidence type="ECO:0000256" key="3">
    <source>
        <dbReference type="ARBA" id="ARBA00022452"/>
    </source>
</evidence>
<feature type="signal peptide" evidence="12">
    <location>
        <begin position="1"/>
        <end position="16"/>
    </location>
</feature>
<accession>A0ABT3G431</accession>
<evidence type="ECO:0000256" key="6">
    <source>
        <dbReference type="ARBA" id="ARBA00023077"/>
    </source>
</evidence>
<dbReference type="Proteomes" id="UP001165653">
    <property type="component" value="Unassembled WGS sequence"/>
</dbReference>
<evidence type="ECO:0000256" key="9">
    <source>
        <dbReference type="ARBA" id="ARBA00023237"/>
    </source>
</evidence>
<evidence type="ECO:0000259" key="13">
    <source>
        <dbReference type="Pfam" id="PF00593"/>
    </source>
</evidence>
<comment type="subcellular location">
    <subcellularLocation>
        <location evidence="1 10">Cell outer membrane</location>
        <topology evidence="1 10">Multi-pass membrane protein</topology>
    </subcellularLocation>
</comment>
<keyword evidence="5 12" id="KW-0732">Signal</keyword>
<feature type="chain" id="PRO_5045996427" evidence="12">
    <location>
        <begin position="17"/>
        <end position="646"/>
    </location>
</feature>
<dbReference type="InterPro" id="IPR037066">
    <property type="entry name" value="Plug_dom_sf"/>
</dbReference>
<organism evidence="15 16">
    <name type="scientific">Luteolibacter rhizosphaerae</name>
    <dbReference type="NCBI Taxonomy" id="2989719"/>
    <lineage>
        <taxon>Bacteria</taxon>
        <taxon>Pseudomonadati</taxon>
        <taxon>Verrucomicrobiota</taxon>
        <taxon>Verrucomicrobiia</taxon>
        <taxon>Verrucomicrobiales</taxon>
        <taxon>Verrucomicrobiaceae</taxon>
        <taxon>Luteolibacter</taxon>
    </lineage>
</organism>
<sequence length="646" mass="72238">MKIASLLALAPLTAFAQSDELGEIIVRATKPGLLENVSSEEAEDLERRDLAEALTLLPGVSLQKTGARAESMVTIRGFDLRQVPVFVDCIPVYVPYDGYADLGRFSVPAAGEIEVAKGLSPVLAGPNALGGLVNVYTRRPTEKLEGSVHAGTFTGDGWEGGISAGGKEEKWYWQFDLSYLEQAAFRLSDDFVPRPRENGGRRDNSYRQDWRASGRIAWTPAPEDEHVLGFWIQRGEKGNPTYVGYDPTVRSRFWQWPQWDKDTYYYLSRISLGKDTKLEATLHYDRHENTLQAFDNASYSSQNLGSSFTSFYDDWTAGGSILLENRSIKDTRLAAAFHYKRDHHEKMDIGDPKFTFEDETASIGFEAEHSFAWGSSLTAGVSHDWREVIDAVDTNTGTPLFGGKTSSWNPQVVWKHDITEDIEAHLGWAQKSLFPTIKDRYSYRLGQAIPNPSLKPETANHIDFGIGGTAWDGRFEWETGLFYSRIDDAIQRVDNVAFTPGGAGLFQLRNVGEAEHRGFELALGTKWTDCIETGLRYAWINAENRSNPGIHIIGTPEHEVLLFSKLQVHEELKLIPSFTWADSRNASSIGKRVGIYASVDFKAELSLPGDCTLGFGATNLLDRNQQLDEGFPEPVRSLFVDIRHEF</sequence>
<keyword evidence="16" id="KW-1185">Reference proteome</keyword>
<dbReference type="InterPro" id="IPR012910">
    <property type="entry name" value="Plug_dom"/>
</dbReference>
<name>A0ABT3G431_9BACT</name>
<dbReference type="Gene3D" id="2.40.170.20">
    <property type="entry name" value="TonB-dependent receptor, beta-barrel domain"/>
    <property type="match status" value="1"/>
</dbReference>
<dbReference type="PANTHER" id="PTHR30069:SF29">
    <property type="entry name" value="HEMOGLOBIN AND HEMOGLOBIN-HAPTOGLOBIN-BINDING PROTEIN 1-RELATED"/>
    <property type="match status" value="1"/>
</dbReference>
<dbReference type="Gene3D" id="2.170.130.10">
    <property type="entry name" value="TonB-dependent receptor, plug domain"/>
    <property type="match status" value="1"/>
</dbReference>
<evidence type="ECO:0000256" key="10">
    <source>
        <dbReference type="PROSITE-ProRule" id="PRU01360"/>
    </source>
</evidence>
<dbReference type="InterPro" id="IPR036942">
    <property type="entry name" value="Beta-barrel_TonB_sf"/>
</dbReference>
<evidence type="ECO:0000256" key="7">
    <source>
        <dbReference type="ARBA" id="ARBA00023136"/>
    </source>
</evidence>
<evidence type="ECO:0000256" key="5">
    <source>
        <dbReference type="ARBA" id="ARBA00022729"/>
    </source>
</evidence>
<dbReference type="EMBL" id="JAPDDR010000006">
    <property type="protein sequence ID" value="MCW1914599.1"/>
    <property type="molecule type" value="Genomic_DNA"/>
</dbReference>
<comment type="caution">
    <text evidence="15">The sequence shown here is derived from an EMBL/GenBank/DDBJ whole genome shotgun (WGS) entry which is preliminary data.</text>
</comment>
<dbReference type="SUPFAM" id="SSF56935">
    <property type="entry name" value="Porins"/>
    <property type="match status" value="1"/>
</dbReference>
<keyword evidence="4 10" id="KW-0812">Transmembrane</keyword>
<dbReference type="InterPro" id="IPR000531">
    <property type="entry name" value="Beta-barrel_TonB"/>
</dbReference>
<evidence type="ECO:0000259" key="14">
    <source>
        <dbReference type="Pfam" id="PF07715"/>
    </source>
</evidence>
<dbReference type="Pfam" id="PF00593">
    <property type="entry name" value="TonB_dep_Rec_b-barrel"/>
    <property type="match status" value="1"/>
</dbReference>